<dbReference type="Pfam" id="PF19300">
    <property type="entry name" value="BPD_transp_1_N"/>
    <property type="match status" value="1"/>
</dbReference>
<evidence type="ECO:0000256" key="3">
    <source>
        <dbReference type="ARBA" id="ARBA00022475"/>
    </source>
</evidence>
<name>A0A0L6CSJ0_9RHOB</name>
<protein>
    <submittedName>
        <fullName evidence="9">Glutathione transport system permease protein GsiC</fullName>
    </submittedName>
</protein>
<feature type="domain" description="ABC transmembrane type-1" evidence="8">
    <location>
        <begin position="94"/>
        <end position="291"/>
    </location>
</feature>
<reference evidence="10" key="1">
    <citation type="submission" date="2015-07" db="EMBL/GenBank/DDBJ databases">
        <title>Draft Genome Sequence of Roseovarius tolerans EL-164, a producer of N-Acylated Alanine Methyl Esters (NAMEs).</title>
        <authorList>
            <person name="Voget S."/>
            <person name="Bruns H."/>
            <person name="Wagner-Doebler I."/>
            <person name="Schulz S."/>
            <person name="Daniel R."/>
        </authorList>
    </citation>
    <scope>NUCLEOTIDE SEQUENCE [LARGE SCALE GENOMIC DNA]</scope>
    <source>
        <strain evidence="10">EL-164</strain>
    </source>
</reference>
<dbReference type="CDD" id="cd06261">
    <property type="entry name" value="TM_PBP2"/>
    <property type="match status" value="1"/>
</dbReference>
<dbReference type="InterPro" id="IPR000515">
    <property type="entry name" value="MetI-like"/>
</dbReference>
<keyword evidence="3" id="KW-1003">Cell membrane</keyword>
<organism evidence="9 10">
    <name type="scientific">Roseovarius tolerans</name>
    <dbReference type="NCBI Taxonomy" id="74031"/>
    <lineage>
        <taxon>Bacteria</taxon>
        <taxon>Pseudomonadati</taxon>
        <taxon>Pseudomonadota</taxon>
        <taxon>Alphaproteobacteria</taxon>
        <taxon>Rhodobacterales</taxon>
        <taxon>Roseobacteraceae</taxon>
        <taxon>Roseovarius</taxon>
    </lineage>
</organism>
<dbReference type="Gene3D" id="1.10.3720.10">
    <property type="entry name" value="MetI-like"/>
    <property type="match status" value="1"/>
</dbReference>
<dbReference type="RefSeq" id="WP_050663595.1">
    <property type="nucleotide sequence ID" value="NZ_LGVV01000042.1"/>
</dbReference>
<keyword evidence="6 7" id="KW-0472">Membrane</keyword>
<dbReference type="GO" id="GO:0055085">
    <property type="term" value="P:transmembrane transport"/>
    <property type="evidence" value="ECO:0007669"/>
    <property type="project" value="InterPro"/>
</dbReference>
<evidence type="ECO:0000256" key="2">
    <source>
        <dbReference type="ARBA" id="ARBA00022448"/>
    </source>
</evidence>
<feature type="transmembrane region" description="Helical" evidence="7">
    <location>
        <begin position="98"/>
        <end position="121"/>
    </location>
</feature>
<evidence type="ECO:0000259" key="8">
    <source>
        <dbReference type="PROSITE" id="PS50928"/>
    </source>
</evidence>
<dbReference type="InterPro" id="IPR035906">
    <property type="entry name" value="MetI-like_sf"/>
</dbReference>
<keyword evidence="4 7" id="KW-0812">Transmembrane</keyword>
<evidence type="ECO:0000313" key="9">
    <source>
        <dbReference type="EMBL" id="KNX40737.1"/>
    </source>
</evidence>
<keyword evidence="2 7" id="KW-0813">Transport</keyword>
<feature type="transmembrane region" description="Helical" evidence="7">
    <location>
        <begin position="226"/>
        <end position="252"/>
    </location>
</feature>
<comment type="caution">
    <text evidence="9">The sequence shown here is derived from an EMBL/GenBank/DDBJ whole genome shotgun (WGS) entry which is preliminary data.</text>
</comment>
<proteinExistence type="inferred from homology"/>
<evidence type="ECO:0000256" key="5">
    <source>
        <dbReference type="ARBA" id="ARBA00022989"/>
    </source>
</evidence>
<dbReference type="PATRIC" id="fig|74031.6.peg.2792"/>
<dbReference type="OrthoDB" id="9807402at2"/>
<evidence type="ECO:0000256" key="6">
    <source>
        <dbReference type="ARBA" id="ARBA00023136"/>
    </source>
</evidence>
<dbReference type="Pfam" id="PF00528">
    <property type="entry name" value="BPD_transp_1"/>
    <property type="match status" value="1"/>
</dbReference>
<evidence type="ECO:0000256" key="7">
    <source>
        <dbReference type="RuleBase" id="RU363032"/>
    </source>
</evidence>
<accession>A0A0L6CSJ0</accession>
<evidence type="ECO:0000313" key="10">
    <source>
        <dbReference type="Proteomes" id="UP000037046"/>
    </source>
</evidence>
<keyword evidence="5 7" id="KW-1133">Transmembrane helix</keyword>
<dbReference type="GO" id="GO:0005886">
    <property type="term" value="C:plasma membrane"/>
    <property type="evidence" value="ECO:0007669"/>
    <property type="project" value="UniProtKB-SubCell"/>
</dbReference>
<dbReference type="PROSITE" id="PS50928">
    <property type="entry name" value="ABC_TM1"/>
    <property type="match status" value="1"/>
</dbReference>
<sequence length="305" mass="33064">MIVYLSKRLFMTVLVIAVTSVIAFLLVHLSGDPAAAMAGEGASDADIEAVRATYGFDRPLYVQYLEWAGRVLTGDLGRSTYLRADVTEVLARHMPVTATLGACALGFALALSIPLGVFAALRPNTMIDRFALWLAVAGQALPSFLFALGLMYLFGVYLRWLPISGSDTWLHYLMPSIALGYYATPAIMRLTRSGMLDVLQSDHVRTARAYGLAPWRVVVRHGLRHAIIPVVSLAAVQLGFMLGGSIVIETIFSLKGIGHLAWESIQRADIEVIQAILLVIAAAYAVLTLLADLLNAALDPRIRIS</sequence>
<comment type="similarity">
    <text evidence="7">Belongs to the binding-protein-dependent transport system permease family.</text>
</comment>
<keyword evidence="10" id="KW-1185">Reference proteome</keyword>
<feature type="transmembrane region" description="Helical" evidence="7">
    <location>
        <begin position="9"/>
        <end position="29"/>
    </location>
</feature>
<feature type="transmembrane region" description="Helical" evidence="7">
    <location>
        <begin position="133"/>
        <end position="157"/>
    </location>
</feature>
<comment type="subcellular location">
    <subcellularLocation>
        <location evidence="1 7">Cell membrane</location>
        <topology evidence="1 7">Multi-pass membrane protein</topology>
    </subcellularLocation>
</comment>
<dbReference type="PANTHER" id="PTHR43163:SF6">
    <property type="entry name" value="DIPEPTIDE TRANSPORT SYSTEM PERMEASE PROTEIN DPPB-RELATED"/>
    <property type="match status" value="1"/>
</dbReference>
<gene>
    <name evidence="9" type="primary">gsiC_6</name>
    <name evidence="9" type="ORF">ROTO_27420</name>
</gene>
<dbReference type="InterPro" id="IPR045621">
    <property type="entry name" value="BPD_transp_1_N"/>
</dbReference>
<feature type="transmembrane region" description="Helical" evidence="7">
    <location>
        <begin position="272"/>
        <end position="294"/>
    </location>
</feature>
<dbReference type="EMBL" id="LGVV01000042">
    <property type="protein sequence ID" value="KNX40737.1"/>
    <property type="molecule type" value="Genomic_DNA"/>
</dbReference>
<evidence type="ECO:0000256" key="4">
    <source>
        <dbReference type="ARBA" id="ARBA00022692"/>
    </source>
</evidence>
<dbReference type="Proteomes" id="UP000037046">
    <property type="component" value="Unassembled WGS sequence"/>
</dbReference>
<dbReference type="AlphaFoldDB" id="A0A0L6CSJ0"/>
<dbReference type="PANTHER" id="PTHR43163">
    <property type="entry name" value="DIPEPTIDE TRANSPORT SYSTEM PERMEASE PROTEIN DPPB-RELATED"/>
    <property type="match status" value="1"/>
</dbReference>
<feature type="transmembrane region" description="Helical" evidence="7">
    <location>
        <begin position="169"/>
        <end position="188"/>
    </location>
</feature>
<evidence type="ECO:0000256" key="1">
    <source>
        <dbReference type="ARBA" id="ARBA00004651"/>
    </source>
</evidence>
<dbReference type="SUPFAM" id="SSF161098">
    <property type="entry name" value="MetI-like"/>
    <property type="match status" value="1"/>
</dbReference>